<evidence type="ECO:0000313" key="1">
    <source>
        <dbReference type="EMBL" id="OTI57723.1"/>
    </source>
</evidence>
<proteinExistence type="predicted"/>
<comment type="caution">
    <text evidence="1">The sequence shown here is derived from an EMBL/GenBank/DDBJ whole genome shotgun (WGS) entry which is preliminary data.</text>
</comment>
<reference evidence="1 2" key="1">
    <citation type="submission" date="2017-05" db="EMBL/GenBank/DDBJ databases">
        <authorList>
            <person name="Song R."/>
            <person name="Chenine A.L."/>
            <person name="Ruprecht R.M."/>
        </authorList>
    </citation>
    <scope>NUCLEOTIDE SEQUENCE [LARGE SCALE GENOMIC DNA]</scope>
    <source>
        <strain evidence="1 2">S567_C10_BS</strain>
    </source>
</reference>
<evidence type="ECO:0000313" key="2">
    <source>
        <dbReference type="Proteomes" id="UP000194857"/>
    </source>
</evidence>
<protein>
    <submittedName>
        <fullName evidence="1">Uncharacterized protein</fullName>
    </submittedName>
</protein>
<organism evidence="1 2">
    <name type="scientific">Pseudomonas aeruginosa</name>
    <dbReference type="NCBI Taxonomy" id="287"/>
    <lineage>
        <taxon>Bacteria</taxon>
        <taxon>Pseudomonadati</taxon>
        <taxon>Pseudomonadota</taxon>
        <taxon>Gammaproteobacteria</taxon>
        <taxon>Pseudomonadales</taxon>
        <taxon>Pseudomonadaceae</taxon>
        <taxon>Pseudomonas</taxon>
    </lineage>
</organism>
<dbReference type="EMBL" id="NFFZ01000016">
    <property type="protein sequence ID" value="OTI57723.1"/>
    <property type="molecule type" value="Genomic_DNA"/>
</dbReference>
<dbReference type="AlphaFoldDB" id="A0A241XKN7"/>
<gene>
    <name evidence="1" type="ORF">CAZ10_25445</name>
</gene>
<sequence length="88" mass="9813">MVFKDELPALVPFEPEYVDQFLARHNQVMAMVDAAGRVRIGLPHDGDSFDDADQEACADRLEYLKGLGYVVPQYAIDALREEAEEGIA</sequence>
<accession>A0A241XKN7</accession>
<name>A0A241XKN7_PSEAI</name>
<dbReference type="Proteomes" id="UP000194857">
    <property type="component" value="Unassembled WGS sequence"/>
</dbReference>